<accession>A0ABP1Q1C7</accession>
<keyword evidence="2" id="KW-1133">Transmembrane helix</keyword>
<dbReference type="Proteomes" id="UP001642540">
    <property type="component" value="Unassembled WGS sequence"/>
</dbReference>
<keyword evidence="4" id="KW-1185">Reference proteome</keyword>
<name>A0ABP1Q1C7_9HEXA</name>
<gene>
    <name evidence="3" type="ORF">ODALV1_LOCUS5129</name>
</gene>
<sequence>MGSKQSRPENEDSEQSSPENEKRDKATERREKEKKLRLYKLRNHPPQLGGPKPYYRKELNQQLSSHDGIFHPEPSTGVYYNFYLEAFIFMIIIYVLMFFLFKYYLLDGVPSFDDPEALQEYKDYINGVKPEEKFVHQRLQPDQPPNPSVSMSFSGPVHVQVDNSYDRDQLRRDIQLTQRVNVFEDEVLEQPTQQTTAPEAPLKLAPAEQHPLLISVVLEKIFGMMPVEDMKEARLVCKLWWEISLPQWRKSCLVQIRGDRQDGNRRSVWGSTTTQPSPYYIQDFLDFRGKWGAAGDPFQFEKYPFRKFKIGCVILDLSKNGSDCRSQLEFWKVVGAEMTHLNISNSKFNNVQTFRMILFGLTRKLESLKLEKNFYKGYYRFRSPALGKSRALKFVKNYHKSLKKISIVLREFDAESLYQCGDCDPIELPLSWPEILVYFPNVVSVHLETIDSDDYTCPCLEGFLDAVIKLRTESPNALNLNVLDIINAKMNSLFSLPTAVIFPLKTLHWPLTTLTFDVGVTTSSNVLAEFLHFHASTLKRLTVFRAPYTQPYLNFPFGVQLNFLEELKVIGPICQDLLFLEFTPQLKRLFFGDENLYKPFEFAMETTEISSMEFKIQESVFIQTDFGLMPNLVLSHLVEFNGGDEQVCPLEKVNSLATLMPNLKILELKVMGDGTIDGLSCADVTQSWKGLEKVNMVLQHGVSDLDD</sequence>
<organism evidence="3 4">
    <name type="scientific">Orchesella dallaii</name>
    <dbReference type="NCBI Taxonomy" id="48710"/>
    <lineage>
        <taxon>Eukaryota</taxon>
        <taxon>Metazoa</taxon>
        <taxon>Ecdysozoa</taxon>
        <taxon>Arthropoda</taxon>
        <taxon>Hexapoda</taxon>
        <taxon>Collembola</taxon>
        <taxon>Entomobryomorpha</taxon>
        <taxon>Entomobryoidea</taxon>
        <taxon>Orchesellidae</taxon>
        <taxon>Orchesellinae</taxon>
        <taxon>Orchesella</taxon>
    </lineage>
</organism>
<reference evidence="3 4" key="1">
    <citation type="submission" date="2024-08" db="EMBL/GenBank/DDBJ databases">
        <authorList>
            <person name="Cucini C."/>
            <person name="Frati F."/>
        </authorList>
    </citation>
    <scope>NUCLEOTIDE SEQUENCE [LARGE SCALE GENOMIC DNA]</scope>
</reference>
<keyword evidence="2" id="KW-0472">Membrane</keyword>
<evidence type="ECO:0000256" key="2">
    <source>
        <dbReference type="SAM" id="Phobius"/>
    </source>
</evidence>
<feature type="compositionally biased region" description="Basic and acidic residues" evidence="1">
    <location>
        <begin position="19"/>
        <end position="36"/>
    </location>
</feature>
<evidence type="ECO:0000313" key="4">
    <source>
        <dbReference type="Proteomes" id="UP001642540"/>
    </source>
</evidence>
<feature type="region of interest" description="Disordered" evidence="1">
    <location>
        <begin position="1"/>
        <end position="36"/>
    </location>
</feature>
<comment type="caution">
    <text evidence="3">The sequence shown here is derived from an EMBL/GenBank/DDBJ whole genome shotgun (WGS) entry which is preliminary data.</text>
</comment>
<feature type="compositionally biased region" description="Basic and acidic residues" evidence="1">
    <location>
        <begin position="1"/>
        <end position="10"/>
    </location>
</feature>
<proteinExistence type="predicted"/>
<dbReference type="EMBL" id="CAXLJM020000015">
    <property type="protein sequence ID" value="CAL8082140.1"/>
    <property type="molecule type" value="Genomic_DNA"/>
</dbReference>
<evidence type="ECO:0000256" key="1">
    <source>
        <dbReference type="SAM" id="MobiDB-lite"/>
    </source>
</evidence>
<feature type="transmembrane region" description="Helical" evidence="2">
    <location>
        <begin position="82"/>
        <end position="105"/>
    </location>
</feature>
<evidence type="ECO:0008006" key="5">
    <source>
        <dbReference type="Google" id="ProtNLM"/>
    </source>
</evidence>
<evidence type="ECO:0000313" key="3">
    <source>
        <dbReference type="EMBL" id="CAL8082140.1"/>
    </source>
</evidence>
<keyword evidence="2" id="KW-0812">Transmembrane</keyword>
<protein>
    <recommendedName>
        <fullName evidence="5">F-box domain-containing protein</fullName>
    </recommendedName>
</protein>